<comment type="caution">
    <text evidence="1">The sequence shown here is derived from an EMBL/GenBank/DDBJ whole genome shotgun (WGS) entry which is preliminary data.</text>
</comment>
<reference evidence="1 2" key="1">
    <citation type="submission" date="2019-08" db="EMBL/GenBank/DDBJ databases">
        <title>In-depth cultivation of the pig gut microbiome towards novel bacterial diversity and tailored functional studies.</title>
        <authorList>
            <person name="Wylensek D."/>
            <person name="Hitch T.C.A."/>
            <person name="Clavel T."/>
        </authorList>
    </citation>
    <scope>NUCLEOTIDE SEQUENCE [LARGE SCALE GENOMIC DNA]</scope>
    <source>
        <strain evidence="1 2">Oil+RF-744-GAM-WT-6</strain>
    </source>
</reference>
<dbReference type="Pfam" id="PF13416">
    <property type="entry name" value="SBP_bac_8"/>
    <property type="match status" value="1"/>
</dbReference>
<dbReference type="PANTHER" id="PTHR43649">
    <property type="entry name" value="ARABINOSE-BINDING PROTEIN-RELATED"/>
    <property type="match status" value="1"/>
</dbReference>
<dbReference type="Gene3D" id="3.40.190.10">
    <property type="entry name" value="Periplasmic binding protein-like II"/>
    <property type="match status" value="1"/>
</dbReference>
<sequence length="506" mass="56582">MHLHQKMRETASLCYDEFSKSDSSFIPVLLSVPGLKHKSENSAPPETFEKRGKPQKDLYFSQNFPGKEYFMKRLIRLVLASTLCFPASACSKPLLSPDDPVTLVMWHVYGEQAGSPMDQLIEEFNETEGMEKGIIISTARLSNAYSIGQELSEALSDKPGAPDMPDLFTCHINDAKNIGMDNLLDWNDWFSETEQEEFIPGFLEDGRIGSQLAVLPLSKSTHVLMVNGSGFARFQQDTGISLQSLETWDGFFEAADAYRQWSDGTPFCAFDYLLRAIELYAEEQGAENLYSDSEWYDPGNEILHEAVLRFAKEIARGTIVISDRYSNTQIMTGEVLCGVGSSAAILYYNDTVTYPDGTSEPMDLQVVPFMHAETGKPLMTIAGVGLCARKTTEQKAEAASVFAHWLLDPDRNLSFVTSAGYMPVKKSSAEAIQKVQFSDAGYGNLYEALGQMTQTYQACSEPSFKDYYSKAEQFYNAVRNLQQSVSEETDPDQFAEQVWNILITIR</sequence>
<organism evidence="1 2">
    <name type="scientific">Stecheria intestinalis</name>
    <dbReference type="NCBI Taxonomy" id="2606630"/>
    <lineage>
        <taxon>Bacteria</taxon>
        <taxon>Bacillati</taxon>
        <taxon>Bacillota</taxon>
        <taxon>Erysipelotrichia</taxon>
        <taxon>Erysipelotrichales</taxon>
        <taxon>Erysipelotrichaceae</taxon>
        <taxon>Stecheria</taxon>
    </lineage>
</organism>
<dbReference type="Proteomes" id="UP000461880">
    <property type="component" value="Unassembled WGS sequence"/>
</dbReference>
<dbReference type="SUPFAM" id="SSF53850">
    <property type="entry name" value="Periplasmic binding protein-like II"/>
    <property type="match status" value="1"/>
</dbReference>
<gene>
    <name evidence="1" type="ORF">FYJ51_03350</name>
</gene>
<accession>A0A7X2TFY0</accession>
<dbReference type="EMBL" id="VUMN01000005">
    <property type="protein sequence ID" value="MSS57936.1"/>
    <property type="molecule type" value="Genomic_DNA"/>
</dbReference>
<dbReference type="PANTHER" id="PTHR43649:SF12">
    <property type="entry name" value="DIACETYLCHITOBIOSE BINDING PROTEIN DASA"/>
    <property type="match status" value="1"/>
</dbReference>
<dbReference type="InterPro" id="IPR050490">
    <property type="entry name" value="Bact_solute-bd_prot1"/>
</dbReference>
<protein>
    <submittedName>
        <fullName evidence="1">Carbohydrate ABC transporter substrate-binding protein</fullName>
    </submittedName>
</protein>
<proteinExistence type="predicted"/>
<name>A0A7X2TFY0_9FIRM</name>
<dbReference type="AlphaFoldDB" id="A0A7X2TFY0"/>
<evidence type="ECO:0000313" key="2">
    <source>
        <dbReference type="Proteomes" id="UP000461880"/>
    </source>
</evidence>
<keyword evidence="2" id="KW-1185">Reference proteome</keyword>
<dbReference type="InterPro" id="IPR006059">
    <property type="entry name" value="SBP"/>
</dbReference>
<evidence type="ECO:0000313" key="1">
    <source>
        <dbReference type="EMBL" id="MSS57936.1"/>
    </source>
</evidence>